<evidence type="ECO:0000313" key="5">
    <source>
        <dbReference type="EMBL" id="STS88180.1"/>
    </source>
</evidence>
<name>A0A7H4MCY0_KLEVA</name>
<dbReference type="Proteomes" id="UP000254545">
    <property type="component" value="Unassembled WGS sequence"/>
</dbReference>
<evidence type="ECO:0000256" key="2">
    <source>
        <dbReference type="ARBA" id="ARBA00022552"/>
    </source>
</evidence>
<accession>A0A7H4MCY0</accession>
<comment type="caution">
    <text evidence="5">The sequence shown here is derived from an EMBL/GenBank/DDBJ whole genome shotgun (WGS) entry which is preliminary data.</text>
</comment>
<keyword evidence="5" id="KW-0808">Transferase</keyword>
<evidence type="ECO:0000259" key="4">
    <source>
        <dbReference type="Pfam" id="PF08468"/>
    </source>
</evidence>
<dbReference type="PANTHER" id="PTHR47816:SF4">
    <property type="entry name" value="RIBOSOMAL RNA SMALL SUBUNIT METHYLTRANSFERASE C"/>
    <property type="match status" value="1"/>
</dbReference>
<reference evidence="5 6" key="1">
    <citation type="submission" date="2018-06" db="EMBL/GenBank/DDBJ databases">
        <authorList>
            <consortium name="Pathogen Informatics"/>
            <person name="Doyle S."/>
        </authorList>
    </citation>
    <scope>NUCLEOTIDE SEQUENCE [LARGE SCALE GENOMIC DNA]</scope>
    <source>
        <strain evidence="5 6">NCTC9177</strain>
    </source>
</reference>
<dbReference type="EC" id="2.1.1.172" evidence="5"/>
<evidence type="ECO:0000256" key="3">
    <source>
        <dbReference type="ARBA" id="ARBA00022603"/>
    </source>
</evidence>
<dbReference type="InterPro" id="IPR046977">
    <property type="entry name" value="RsmC/RlmG"/>
</dbReference>
<feature type="domain" description="Methyltransferase small N-terminal" evidence="4">
    <location>
        <begin position="8"/>
        <end position="162"/>
    </location>
</feature>
<keyword evidence="2" id="KW-0698">rRNA processing</keyword>
<dbReference type="PANTHER" id="PTHR47816">
    <property type="entry name" value="RIBOSOMAL RNA SMALL SUBUNIT METHYLTRANSFERASE C"/>
    <property type="match status" value="1"/>
</dbReference>
<evidence type="ECO:0000313" key="6">
    <source>
        <dbReference type="Proteomes" id="UP000254545"/>
    </source>
</evidence>
<keyword evidence="3 5" id="KW-0489">Methyltransferase</keyword>
<dbReference type="EMBL" id="UGKR01000003">
    <property type="protein sequence ID" value="STS88180.1"/>
    <property type="molecule type" value="Genomic_DNA"/>
</dbReference>
<dbReference type="InterPro" id="IPR013675">
    <property type="entry name" value="Mtase_sm_N"/>
</dbReference>
<gene>
    <name evidence="5" type="primary">rsmC_2</name>
    <name evidence="5" type="ORF">NCTC9177_02020</name>
</gene>
<sequence>MSAFTPASEVLLRHSDDFESARVLFAGDLQDDLPARLDTAASRAHTQQFHHWQVLNRQMGDNVRFSLVAEAADVADCDTLIYYWPKNKPEAQFQLMNLLSLLPVGIDIFVVGENRSGVRSAEQMLAEYAPLNKIDSARRCGLYHGRLEKQPTFDAEAFWGEYALDNLTIKRCLACLVATVWTSAVSCCCPLSSRIPKGKCWMSAAARACWPQCWPAIRRRCV</sequence>
<protein>
    <submittedName>
        <fullName evidence="5">Ribosomal RNA small subunit methyltransferase C</fullName>
        <ecNumber evidence="5">2.1.1.172</ecNumber>
    </submittedName>
</protein>
<dbReference type="AlphaFoldDB" id="A0A7H4MCY0"/>
<dbReference type="GO" id="GO:0052914">
    <property type="term" value="F:16S rRNA (guanine(1207)-N(2))-methyltransferase activity"/>
    <property type="evidence" value="ECO:0007669"/>
    <property type="project" value="UniProtKB-EC"/>
</dbReference>
<dbReference type="Pfam" id="PF08468">
    <property type="entry name" value="MTS_N"/>
    <property type="match status" value="1"/>
</dbReference>
<keyword evidence="1" id="KW-0963">Cytoplasm</keyword>
<proteinExistence type="predicted"/>
<dbReference type="NCBIfam" id="NF007023">
    <property type="entry name" value="PRK09489.1"/>
    <property type="match status" value="1"/>
</dbReference>
<dbReference type="Gene3D" id="3.40.50.150">
    <property type="entry name" value="Vaccinia Virus protein VP39"/>
    <property type="match status" value="1"/>
</dbReference>
<organism evidence="5 6">
    <name type="scientific">Klebsiella variicola</name>
    <dbReference type="NCBI Taxonomy" id="244366"/>
    <lineage>
        <taxon>Bacteria</taxon>
        <taxon>Pseudomonadati</taxon>
        <taxon>Pseudomonadota</taxon>
        <taxon>Gammaproteobacteria</taxon>
        <taxon>Enterobacterales</taxon>
        <taxon>Enterobacteriaceae</taxon>
        <taxon>Klebsiella/Raoultella group</taxon>
        <taxon>Klebsiella</taxon>
        <taxon>Klebsiella pneumoniae complex</taxon>
    </lineage>
</organism>
<evidence type="ECO:0000256" key="1">
    <source>
        <dbReference type="ARBA" id="ARBA00022490"/>
    </source>
</evidence>
<dbReference type="InterPro" id="IPR029063">
    <property type="entry name" value="SAM-dependent_MTases_sf"/>
</dbReference>